<dbReference type="InterPro" id="IPR019328">
    <property type="entry name" value="PIGH-H_dom"/>
</dbReference>
<proteinExistence type="inferred from homology"/>
<dbReference type="PANTHER" id="PTHR15231:SF1">
    <property type="entry name" value="PHOSPHATIDYLINOSITOL N-ACETYLGLUCOSAMINYLTRANSFERASE SUBUNIT H"/>
    <property type="match status" value="1"/>
</dbReference>
<dbReference type="OrthoDB" id="6256716at2759"/>
<dbReference type="PANTHER" id="PTHR15231">
    <property type="entry name" value="PHOSPHATIDYLINOSITOL N-ACETYLGLUCOSAMINYLTRANSFERASE SUBUNIT H"/>
    <property type="match status" value="1"/>
</dbReference>
<gene>
    <name evidence="4" type="ORF">OBBRIDRAFT_768641</name>
</gene>
<evidence type="ECO:0000259" key="3">
    <source>
        <dbReference type="Pfam" id="PF10181"/>
    </source>
</evidence>
<evidence type="ECO:0000313" key="4">
    <source>
        <dbReference type="EMBL" id="OCH95036.1"/>
    </source>
</evidence>
<keyword evidence="5" id="KW-1185">Reference proteome</keyword>
<dbReference type="EMBL" id="KV722339">
    <property type="protein sequence ID" value="OCH95036.1"/>
    <property type="molecule type" value="Genomic_DNA"/>
</dbReference>
<reference evidence="4 5" key="1">
    <citation type="submission" date="2016-07" db="EMBL/GenBank/DDBJ databases">
        <title>Draft genome of the white-rot fungus Obba rivulosa 3A-2.</title>
        <authorList>
            <consortium name="DOE Joint Genome Institute"/>
            <person name="Miettinen O."/>
            <person name="Riley R."/>
            <person name="Acob R."/>
            <person name="Barry K."/>
            <person name="Cullen D."/>
            <person name="De Vries R."/>
            <person name="Hainaut M."/>
            <person name="Hatakka A."/>
            <person name="Henrissat B."/>
            <person name="Hilden K."/>
            <person name="Kuo R."/>
            <person name="Labutti K."/>
            <person name="Lipzen A."/>
            <person name="Makela M.R."/>
            <person name="Sandor L."/>
            <person name="Spatafora J.W."/>
            <person name="Grigoriev I.V."/>
            <person name="Hibbett D.S."/>
        </authorList>
    </citation>
    <scope>NUCLEOTIDE SEQUENCE [LARGE SCALE GENOMIC DNA]</scope>
    <source>
        <strain evidence="4 5">3A-2</strain>
    </source>
</reference>
<organism evidence="4 5">
    <name type="scientific">Obba rivulosa</name>
    <dbReference type="NCBI Taxonomy" id="1052685"/>
    <lineage>
        <taxon>Eukaryota</taxon>
        <taxon>Fungi</taxon>
        <taxon>Dikarya</taxon>
        <taxon>Basidiomycota</taxon>
        <taxon>Agaricomycotina</taxon>
        <taxon>Agaricomycetes</taxon>
        <taxon>Polyporales</taxon>
        <taxon>Gelatoporiaceae</taxon>
        <taxon>Obba</taxon>
    </lineage>
</organism>
<evidence type="ECO:0000256" key="1">
    <source>
        <dbReference type="ARBA" id="ARBA00004687"/>
    </source>
</evidence>
<dbReference type="InterPro" id="IPR044215">
    <property type="entry name" value="PIG-H"/>
</dbReference>
<comment type="similarity">
    <text evidence="2">Belongs to the PIGH family.</text>
</comment>
<dbReference type="Pfam" id="PF10181">
    <property type="entry name" value="PIG-H"/>
    <property type="match status" value="1"/>
</dbReference>
<dbReference type="UniPathway" id="UPA00196"/>
<sequence>MRCTKPLADHPEFSIIDSPGWREFRVQNPQLMYEGTSTFQALSVWSWADAGILLCIAVTWPLLSDSYVNAAVAAVSGLLYLYLRCTQVLWESVIALPSLGLQFESHRGLPSIPLTVSRRFIPLSRLQDFVINEGIYGWNIRYYAVALHHSDQAALKLDVAFENMLPHFPVLLEVYQGIHKTLFASTPPVARNDK</sequence>
<protein>
    <recommendedName>
        <fullName evidence="3">Phosphatidylinositol N-acetylglucosaminyltransferase subunit H conserved domain-containing protein</fullName>
    </recommendedName>
</protein>
<accession>A0A8E2DST6</accession>
<dbReference type="GO" id="GO:0000506">
    <property type="term" value="C:glycosylphosphatidylinositol-N-acetylglucosaminyltransferase (GPI-GnT) complex"/>
    <property type="evidence" value="ECO:0007669"/>
    <property type="project" value="InterPro"/>
</dbReference>
<feature type="domain" description="Phosphatidylinositol N-acetylglucosaminyltransferase subunit H conserved" evidence="3">
    <location>
        <begin position="92"/>
        <end position="161"/>
    </location>
</feature>
<evidence type="ECO:0000256" key="2">
    <source>
        <dbReference type="ARBA" id="ARBA00009610"/>
    </source>
</evidence>
<evidence type="ECO:0000313" key="5">
    <source>
        <dbReference type="Proteomes" id="UP000250043"/>
    </source>
</evidence>
<name>A0A8E2DST6_9APHY</name>
<dbReference type="GO" id="GO:0006506">
    <property type="term" value="P:GPI anchor biosynthetic process"/>
    <property type="evidence" value="ECO:0007669"/>
    <property type="project" value="UniProtKB-UniPathway"/>
</dbReference>
<dbReference type="AlphaFoldDB" id="A0A8E2DST6"/>
<dbReference type="Proteomes" id="UP000250043">
    <property type="component" value="Unassembled WGS sequence"/>
</dbReference>
<comment type="pathway">
    <text evidence="1">Glycolipid biosynthesis; glycosylphosphatidylinositol-anchor biosynthesis.</text>
</comment>